<dbReference type="InterPro" id="IPR035994">
    <property type="entry name" value="Nucleoside_phosphorylase_sf"/>
</dbReference>
<feature type="region of interest" description="Disordered" evidence="2">
    <location>
        <begin position="566"/>
        <end position="599"/>
    </location>
</feature>
<feature type="region of interest" description="Disordered" evidence="2">
    <location>
        <begin position="1489"/>
        <end position="1515"/>
    </location>
</feature>
<keyword evidence="5" id="KW-1185">Reference proteome</keyword>
<name>A0A9N9XXG6_9HYPO</name>
<dbReference type="Pfam" id="PF12796">
    <property type="entry name" value="Ank_2"/>
    <property type="match status" value="1"/>
</dbReference>
<proteinExistence type="predicted"/>
<dbReference type="SUPFAM" id="SSF48403">
    <property type="entry name" value="Ankyrin repeat"/>
    <property type="match status" value="1"/>
</dbReference>
<dbReference type="GO" id="GO:0009116">
    <property type="term" value="P:nucleoside metabolic process"/>
    <property type="evidence" value="ECO:0007669"/>
    <property type="project" value="InterPro"/>
</dbReference>
<dbReference type="InterPro" id="IPR000845">
    <property type="entry name" value="Nucleoside_phosphorylase_d"/>
</dbReference>
<protein>
    <recommendedName>
        <fullName evidence="3">Nucleoside phosphorylase domain-containing protein</fullName>
    </recommendedName>
</protein>
<organism evidence="4 5">
    <name type="scientific">Clonostachys byssicola</name>
    <dbReference type="NCBI Taxonomy" id="160290"/>
    <lineage>
        <taxon>Eukaryota</taxon>
        <taxon>Fungi</taxon>
        <taxon>Dikarya</taxon>
        <taxon>Ascomycota</taxon>
        <taxon>Pezizomycotina</taxon>
        <taxon>Sordariomycetes</taxon>
        <taxon>Hypocreomycetidae</taxon>
        <taxon>Hypocreales</taxon>
        <taxon>Bionectriaceae</taxon>
        <taxon>Clonostachys</taxon>
    </lineage>
</organism>
<dbReference type="OrthoDB" id="1577640at2759"/>
<dbReference type="InterPro" id="IPR036770">
    <property type="entry name" value="Ankyrin_rpt-contain_sf"/>
</dbReference>
<dbReference type="SUPFAM" id="SSF53167">
    <property type="entry name" value="Purine and uridine phosphorylases"/>
    <property type="match status" value="2"/>
</dbReference>
<feature type="compositionally biased region" description="Low complexity" evidence="2">
    <location>
        <begin position="1496"/>
        <end position="1515"/>
    </location>
</feature>
<accession>A0A9N9XXG6</accession>
<dbReference type="Gene3D" id="3.40.50.1580">
    <property type="entry name" value="Nucleoside phosphorylase domain"/>
    <property type="match status" value="2"/>
</dbReference>
<dbReference type="Proteomes" id="UP000754883">
    <property type="component" value="Unassembled WGS sequence"/>
</dbReference>
<feature type="region of interest" description="Disordered" evidence="2">
    <location>
        <begin position="1"/>
        <end position="33"/>
    </location>
</feature>
<dbReference type="PANTHER" id="PTHR46082">
    <property type="entry name" value="ATP/GTP-BINDING PROTEIN-RELATED"/>
    <property type="match status" value="1"/>
</dbReference>
<feature type="domain" description="Nucleoside phosphorylase" evidence="3">
    <location>
        <begin position="1558"/>
        <end position="1837"/>
    </location>
</feature>
<dbReference type="EMBL" id="CABFNO020001361">
    <property type="protein sequence ID" value="CAG9983193.1"/>
    <property type="molecule type" value="Genomic_DNA"/>
</dbReference>
<feature type="repeat" description="ANK" evidence="1">
    <location>
        <begin position="499"/>
        <end position="531"/>
    </location>
</feature>
<evidence type="ECO:0000313" key="5">
    <source>
        <dbReference type="Proteomes" id="UP000754883"/>
    </source>
</evidence>
<keyword evidence="1" id="KW-0040">ANK repeat</keyword>
<dbReference type="InterPro" id="IPR053137">
    <property type="entry name" value="NLR-like"/>
</dbReference>
<evidence type="ECO:0000256" key="1">
    <source>
        <dbReference type="PROSITE-ProRule" id="PRU00023"/>
    </source>
</evidence>
<evidence type="ECO:0000313" key="4">
    <source>
        <dbReference type="EMBL" id="CAG9983193.1"/>
    </source>
</evidence>
<sequence>MASKNRIHPRTGEEESFNKLRTPPRPIHGRSNKGLAPEDYDVGWICALPAELAVVTAMLEYIHKPLARKPGDTNSYTLGSIGTHNIVIACLPKAYYIETVLDGAVTDMSRSFPSIKKWLMVGIGGGAPTRETDVKPGDVVVGEEVIRYEMGKTLPKGEFSRIGSRTRPPQAASFAIAELRASHTRTQSQVPNILFKMTQHSPEMATRYPEFVKDQLPLHDLTRRLRATKSFHSTRPLRISPQYYQIYNLYQDQDRFTPEDLRQSLLSSLMGLAERSYFKTSREVHLIYESVWDYHIKENGIRDLWPDCRQDFAASIHHRFKESGYQYKRVNIEPLIPLALEIHFESKKQKDMQAKILNSFPQLKNDNSQLFCHAEAAGPIIPEHEFVQFLRIGSWLKFRNSFVKNDNRCHSQDTSQMDFLWLLWIGIELGLDVPDSLIFAVVNGPKEVVKILVDIIGGDLEACRSCRDIALCLATAKWHGAVMKLLIDKVAHVESQNKIGHRALRLASQGGDETLVRLLLRAGVDIKGCSEVDEITLPWALRLRKRCETLLKVSLENEAKFAAVHRHGYTDPPTDSGYASSSKGNKSGDPATDPSFQESTNEFIDDTNATIYPDASSTTFSRWEYYVSELAGLLASEIRSLCLSRETQSRVSEALPEMLRAFALKIGHGASDKMHRDVMAFVHKRRHEIAAAFADTGFDRQTIIKKEMPDLDDVYRKERVSDWVNSENFEQTMPEEDYSNSVNCQHMPKSTKQIEESDESAEDEDVTEPWIQDYCEFIITTPAFKWLLARLRNEIRLVPMEPYGMEMIGKEIMSALPSSRVISKRMSSQSYGATFEVDWDIFEFFEKQGYSTPPHEAFRGIVTLTGSSLDAQAATCAQYLGQTWPSTAEDIIALMEGVLKDNQSDPPPRTLSDGTTLRVYVRNSKLLAESYGVAATIAEIGEQLAWLGAAMKTPPEQSGVFYCTPTISMLQKDLHWSQSQAKPRSPGISCKITIDVEKIPVTPATNGQCWQAVFKAPVIVRGYPIPQRGEWNTGLEIPLDIMAMLAQALELQEFNDKICLKGFSTMLVPVRRSGDIVFWHLLYKRDGSRISYLDNDLDQDQEVGRLDLLENKRHVLGWCSRAKLVIGETPSTPINCKCCSSVKHSRLGKPKPGGALTGKTVKRRRTVTIGPAVSIGARESPDWLSNGYVERLQFLKTRSVLLWDKDGERGWIVSGTVALLFALQAFLQGPYKTAVMFKSEDFQNSGGPLTAMSAFETLNNHHNKELLLYSDGTKLKSKIEDLCSLLEHLIEHQTDIAGPCGIKLSNKPRGHLEGWEFEDVAGMDQDPLHPRVAEIEPHGKGWVDFTRAIQAVTLFGRDFGDIIQPDVETCSRWASLPTGRYYIAVCVSDLDRVFKEHGFLSDGHIRLSDNLIWHTPSELVFCQCQYGSKQRNCEPVQAVFPLSLSLSESLNPRGDELPNDGALIFGHSSQFSWIWDDLHLPRKGQLGDPASKLPALKSPSDSGIGSSQTSSESECHVSSFSNLGIGSMELPTTGACNNSMPPNVSKLAYQTYPKHAYTVGILCALPKELMAVRALFDENYDPPENVPDDDRYVFGKVEHHMVVATSLSNCGTNEAACAATTMKHAFNLRFCLLVGIGGGVPSRDNDIRLGDVVVGEEVVQYDLGKRKRGGFEMKQKTLRCPPDFLMNAISTQLKANPSPQSDRLRCYLDTISKVSKLFCHQGEDQDVLFQSCFECPPSGEQCPQQHQHMPSQRDPRPTLEPKVHYGRIASGNQVIKDAGFRDEQAEKLNAICFEMEAAGVVNALPCLVIRGISDYCDDQKNDVWQEYAAATAAAYAKLLLHVVKKRDMDNDPRRH</sequence>
<dbReference type="Pfam" id="PF01048">
    <property type="entry name" value="PNP_UDP_1"/>
    <property type="match status" value="1"/>
</dbReference>
<dbReference type="GO" id="GO:0003824">
    <property type="term" value="F:catalytic activity"/>
    <property type="evidence" value="ECO:0007669"/>
    <property type="project" value="InterPro"/>
</dbReference>
<dbReference type="Gene3D" id="1.25.40.20">
    <property type="entry name" value="Ankyrin repeat-containing domain"/>
    <property type="match status" value="1"/>
</dbReference>
<gene>
    <name evidence="4" type="ORF">CBYS24578_00010205</name>
</gene>
<comment type="caution">
    <text evidence="4">The sequence shown here is derived from an EMBL/GenBank/DDBJ whole genome shotgun (WGS) entry which is preliminary data.</text>
</comment>
<evidence type="ECO:0000256" key="2">
    <source>
        <dbReference type="SAM" id="MobiDB-lite"/>
    </source>
</evidence>
<dbReference type="InterPro" id="IPR002110">
    <property type="entry name" value="Ankyrin_rpt"/>
</dbReference>
<reference evidence="4" key="1">
    <citation type="submission" date="2021-10" db="EMBL/GenBank/DDBJ databases">
        <authorList>
            <person name="Piombo E."/>
        </authorList>
    </citation>
    <scope>NUCLEOTIDE SEQUENCE</scope>
</reference>
<dbReference type="PROSITE" id="PS50088">
    <property type="entry name" value="ANK_REPEAT"/>
    <property type="match status" value="1"/>
</dbReference>
<dbReference type="PANTHER" id="PTHR46082:SF11">
    <property type="entry name" value="AAA+ ATPASE DOMAIN-CONTAINING PROTEIN-RELATED"/>
    <property type="match status" value="1"/>
</dbReference>
<dbReference type="PROSITE" id="PS50297">
    <property type="entry name" value="ANK_REP_REGION"/>
    <property type="match status" value="1"/>
</dbReference>
<evidence type="ECO:0000259" key="3">
    <source>
        <dbReference type="Pfam" id="PF01048"/>
    </source>
</evidence>